<dbReference type="EC" id="2.3.1.1" evidence="13"/>
<evidence type="ECO:0000256" key="7">
    <source>
        <dbReference type="ARBA" id="ARBA00022813"/>
    </source>
</evidence>
<feature type="chain" id="PRO_5023551700" description="Arginine biosynthesis bifunctional protein ArgJ beta chain" evidence="13">
    <location>
        <begin position="180"/>
        <end position="397"/>
    </location>
</feature>
<keyword evidence="13" id="KW-0963">Cytoplasm</keyword>
<evidence type="ECO:0000256" key="11">
    <source>
        <dbReference type="ARBA" id="ARBA00049439"/>
    </source>
</evidence>
<evidence type="ECO:0000313" key="14">
    <source>
        <dbReference type="EMBL" id="KUK22135.1"/>
    </source>
</evidence>
<evidence type="ECO:0000256" key="8">
    <source>
        <dbReference type="ARBA" id="ARBA00023268"/>
    </source>
</evidence>
<protein>
    <recommendedName>
        <fullName evidence="13">Arginine biosynthesis bifunctional protein ArgJ</fullName>
    </recommendedName>
    <domain>
        <recommendedName>
            <fullName evidence="13">Glutamate N-acetyltransferase</fullName>
            <ecNumber evidence="13">2.3.1.35</ecNumber>
        </recommendedName>
        <alternativeName>
            <fullName evidence="13">Ornithine acetyltransferase</fullName>
            <shortName evidence="13">OATase</shortName>
        </alternativeName>
        <alternativeName>
            <fullName evidence="13">Ornithine transacetylase</fullName>
        </alternativeName>
    </domain>
    <domain>
        <recommendedName>
            <fullName evidence="13">Amino-acid acetyltransferase</fullName>
            <ecNumber evidence="13">2.3.1.1</ecNumber>
        </recommendedName>
        <alternativeName>
            <fullName evidence="13">N-acetylglutamate synthase</fullName>
            <shortName evidence="13">AGSase</shortName>
        </alternativeName>
    </domain>
    <component>
        <recommendedName>
            <fullName evidence="13">Arginine biosynthesis bifunctional protein ArgJ alpha chain</fullName>
        </recommendedName>
    </component>
    <component>
        <recommendedName>
            <fullName evidence="13">Arginine biosynthesis bifunctional protein ArgJ beta chain</fullName>
        </recommendedName>
    </component>
</protein>
<feature type="binding site" evidence="13">
    <location>
        <position position="180"/>
    </location>
    <ligand>
        <name>substrate</name>
    </ligand>
</feature>
<dbReference type="GO" id="GO:0006592">
    <property type="term" value="P:ornithine biosynthetic process"/>
    <property type="evidence" value="ECO:0007669"/>
    <property type="project" value="TreeGrafter"/>
</dbReference>
<gene>
    <name evidence="13" type="primary">argJ</name>
    <name evidence="14" type="ORF">XD57_1766</name>
</gene>
<dbReference type="GO" id="GO:0005737">
    <property type="term" value="C:cytoplasm"/>
    <property type="evidence" value="ECO:0007669"/>
    <property type="project" value="UniProtKB-SubCell"/>
</dbReference>
<evidence type="ECO:0000256" key="5">
    <source>
        <dbReference type="ARBA" id="ARBA00022605"/>
    </source>
</evidence>
<organism evidence="14 15">
    <name type="scientific">Thermotoga petrophila</name>
    <dbReference type="NCBI Taxonomy" id="93929"/>
    <lineage>
        <taxon>Bacteria</taxon>
        <taxon>Thermotogati</taxon>
        <taxon>Thermotogota</taxon>
        <taxon>Thermotogae</taxon>
        <taxon>Thermotogales</taxon>
        <taxon>Thermotogaceae</taxon>
        <taxon>Thermotoga</taxon>
    </lineage>
</organism>
<evidence type="ECO:0000256" key="3">
    <source>
        <dbReference type="ARBA" id="ARBA00011475"/>
    </source>
</evidence>
<dbReference type="InterPro" id="IPR016117">
    <property type="entry name" value="ArgJ-like_dom_sf"/>
</dbReference>
<accession>A0A117L2I7</accession>
<dbReference type="NCBIfam" id="NF003802">
    <property type="entry name" value="PRK05388.1"/>
    <property type="match status" value="1"/>
</dbReference>
<dbReference type="InterPro" id="IPR042195">
    <property type="entry name" value="ArgJ_beta_C"/>
</dbReference>
<dbReference type="Proteomes" id="UP000058636">
    <property type="component" value="Unassembled WGS sequence"/>
</dbReference>
<feature type="binding site" evidence="13">
    <location>
        <position position="266"/>
    </location>
    <ligand>
        <name>substrate</name>
    </ligand>
</feature>
<comment type="subcellular location">
    <subcellularLocation>
        <location evidence="1 13">Cytoplasm</location>
    </subcellularLocation>
</comment>
<dbReference type="FunFam" id="3.10.20.340:FF:000001">
    <property type="entry name" value="Arginine biosynthesis bifunctional protein ArgJ, chloroplastic"/>
    <property type="match status" value="1"/>
</dbReference>
<comment type="catalytic activity">
    <reaction evidence="11 13">
        <text>N(2)-acetyl-L-ornithine + L-glutamate = N-acetyl-L-glutamate + L-ornithine</text>
        <dbReference type="Rhea" id="RHEA:15349"/>
        <dbReference type="ChEBI" id="CHEBI:29985"/>
        <dbReference type="ChEBI" id="CHEBI:44337"/>
        <dbReference type="ChEBI" id="CHEBI:46911"/>
        <dbReference type="ChEBI" id="CHEBI:57805"/>
        <dbReference type="EC" id="2.3.1.35"/>
    </reaction>
</comment>
<dbReference type="SUPFAM" id="SSF56266">
    <property type="entry name" value="DmpA/ArgJ-like"/>
    <property type="match status" value="1"/>
</dbReference>
<dbReference type="InterPro" id="IPR002813">
    <property type="entry name" value="Arg_biosynth_ArgJ"/>
</dbReference>
<dbReference type="UniPathway" id="UPA00068">
    <property type="reaction ID" value="UER00106"/>
</dbReference>
<keyword evidence="9 13" id="KW-0012">Acyltransferase</keyword>
<reference evidence="14 15" key="1">
    <citation type="journal article" date="2015" name="MBio">
        <title>Genome-Resolved Metagenomic Analysis Reveals Roles for Candidate Phyla and Other Microbial Community Members in Biogeochemical Transformations in Oil Reservoirs.</title>
        <authorList>
            <person name="Hu P."/>
            <person name="Tom L."/>
            <person name="Singh A."/>
            <person name="Thomas B.C."/>
            <person name="Baker B.J."/>
            <person name="Piceno Y.M."/>
            <person name="Andersen G.L."/>
            <person name="Banfield J.F."/>
        </authorList>
    </citation>
    <scope>NUCLEOTIDE SEQUENCE [LARGE SCALE GENOMIC DNA]</scope>
    <source>
        <strain evidence="14">46_26</strain>
    </source>
</reference>
<evidence type="ECO:0000256" key="6">
    <source>
        <dbReference type="ARBA" id="ARBA00022679"/>
    </source>
</evidence>
<comment type="subunit">
    <text evidence="3 13">Heterotetramer of two alpha and two beta chains.</text>
</comment>
<comment type="caution">
    <text evidence="14">The sequence shown here is derived from an EMBL/GenBank/DDBJ whole genome shotgun (WGS) entry which is preliminary data.</text>
</comment>
<dbReference type="HAMAP" id="MF_01106">
    <property type="entry name" value="ArgJ"/>
    <property type="match status" value="1"/>
</dbReference>
<feature type="binding site" evidence="13">
    <location>
        <position position="397"/>
    </location>
    <ligand>
        <name>substrate</name>
    </ligand>
</feature>
<feature type="binding site" evidence="13">
    <location>
        <position position="392"/>
    </location>
    <ligand>
        <name>substrate</name>
    </ligand>
</feature>
<dbReference type="CDD" id="cd02152">
    <property type="entry name" value="OAT"/>
    <property type="match status" value="1"/>
</dbReference>
<dbReference type="Gene3D" id="3.30.2330.10">
    <property type="entry name" value="arginine biosynthesis bifunctional protein suprefamily"/>
    <property type="match status" value="1"/>
</dbReference>
<dbReference type="Gene3D" id="3.10.20.340">
    <property type="entry name" value="ArgJ beta chain, C-terminal domain"/>
    <property type="match status" value="1"/>
</dbReference>
<dbReference type="GO" id="GO:0004042">
    <property type="term" value="F:L-glutamate N-acetyltransferase activity"/>
    <property type="evidence" value="ECO:0007669"/>
    <property type="project" value="UniProtKB-UniRule"/>
</dbReference>
<keyword evidence="5 13" id="KW-0028">Amino-acid biosynthesis</keyword>
<dbReference type="GO" id="GO:0006526">
    <property type="term" value="P:L-arginine biosynthetic process"/>
    <property type="evidence" value="ECO:0007669"/>
    <property type="project" value="UniProtKB-UniRule"/>
</dbReference>
<feature type="binding site" evidence="13">
    <location>
        <position position="169"/>
    </location>
    <ligand>
        <name>substrate</name>
    </ligand>
</feature>
<feature type="site" description="Involved in the stabilization of negative charge on the oxyanion by the formation of the oxyanion hole" evidence="13">
    <location>
        <position position="107"/>
    </location>
</feature>
<comment type="function">
    <text evidence="12 13">Catalyzes two activities which are involved in the cyclic version of arginine biosynthesis: the synthesis of N-acetylglutamate from glutamate and acetyl-CoA as the acetyl donor, and of ornithine by transacetylation between N(2)-acetylornithine and glutamate.</text>
</comment>
<comment type="pathway">
    <text evidence="13">Amino-acid biosynthesis; L-arginine biosynthesis; N(2)-acetyl-L-ornithine from L-glutamate: step 1/4.</text>
</comment>
<name>A0A117L2I7_9THEM</name>
<dbReference type="Gene3D" id="3.60.70.12">
    <property type="entry name" value="L-amino peptidase D-ALA esterase/amidase"/>
    <property type="match status" value="1"/>
</dbReference>
<dbReference type="EC" id="2.3.1.35" evidence="13"/>
<feature type="binding site" evidence="13">
    <location>
        <position position="143"/>
    </location>
    <ligand>
        <name>substrate</name>
    </ligand>
</feature>
<evidence type="ECO:0000256" key="1">
    <source>
        <dbReference type="ARBA" id="ARBA00004496"/>
    </source>
</evidence>
<dbReference type="NCBIfam" id="TIGR00120">
    <property type="entry name" value="ArgJ"/>
    <property type="match status" value="1"/>
</dbReference>
<dbReference type="PANTHER" id="PTHR23100">
    <property type="entry name" value="ARGININE BIOSYNTHESIS BIFUNCTIONAL PROTEIN ARGJ"/>
    <property type="match status" value="1"/>
</dbReference>
<dbReference type="FunFam" id="3.60.70.12:FF:000001">
    <property type="entry name" value="Arginine biosynthesis bifunctional protein ArgJ, chloroplastic"/>
    <property type="match status" value="1"/>
</dbReference>
<comment type="catalytic activity">
    <reaction evidence="10 13">
        <text>L-glutamate + acetyl-CoA = N-acetyl-L-glutamate + CoA + H(+)</text>
        <dbReference type="Rhea" id="RHEA:24292"/>
        <dbReference type="ChEBI" id="CHEBI:15378"/>
        <dbReference type="ChEBI" id="CHEBI:29985"/>
        <dbReference type="ChEBI" id="CHEBI:44337"/>
        <dbReference type="ChEBI" id="CHEBI:57287"/>
        <dbReference type="ChEBI" id="CHEBI:57288"/>
        <dbReference type="EC" id="2.3.1.1"/>
    </reaction>
</comment>
<evidence type="ECO:0000256" key="9">
    <source>
        <dbReference type="ARBA" id="ARBA00023315"/>
    </source>
</evidence>
<comment type="similarity">
    <text evidence="2 13">Belongs to the ArgJ family.</text>
</comment>
<dbReference type="GO" id="GO:0004358">
    <property type="term" value="F:L-glutamate N-acetyltransferase activity, acting on acetyl-L-ornithine as donor"/>
    <property type="evidence" value="ECO:0007669"/>
    <property type="project" value="UniProtKB-UniRule"/>
</dbReference>
<dbReference type="PATRIC" id="fig|93930.3.peg.985"/>
<evidence type="ECO:0000256" key="2">
    <source>
        <dbReference type="ARBA" id="ARBA00006774"/>
    </source>
</evidence>
<dbReference type="FunFam" id="3.30.2330.10:FF:000001">
    <property type="entry name" value="Arginine biosynthesis bifunctional protein ArgJ, mitochondrial"/>
    <property type="match status" value="1"/>
</dbReference>
<keyword evidence="4 13" id="KW-0055">Arginine biosynthesis</keyword>
<dbReference type="PANTHER" id="PTHR23100:SF0">
    <property type="entry name" value="ARGININE BIOSYNTHESIS BIFUNCTIONAL PROTEIN ARGJ, MITOCHONDRIAL"/>
    <property type="match status" value="1"/>
</dbReference>
<keyword evidence="7 13" id="KW-0068">Autocatalytic cleavage</keyword>
<evidence type="ECO:0000313" key="15">
    <source>
        <dbReference type="Proteomes" id="UP000058636"/>
    </source>
</evidence>
<feature type="site" description="Involved in the stabilization of negative charge on the oxyanion by the formation of the oxyanion hole" evidence="13">
    <location>
        <position position="108"/>
    </location>
</feature>
<keyword evidence="8 13" id="KW-0511">Multifunctional enzyme</keyword>
<feature type="active site" description="Nucleophile" evidence="13">
    <location>
        <position position="180"/>
    </location>
</feature>
<sequence>MFTPSGFKFAGVHCKIKRKRKDLGIIFSEVPCVAAGVFTTNVVKAAPVIYDMEILKKNSNGIRAVVVNSGVANACTGEQGMINARRMAEKTAEELGVPVESVLVSSTGVIGVQLPMDKVENGIEEAVKVLSDDPLPFAEAIMTTDTKVKMHSTRVTIDGKEITVLGIAKGSGMIHPNMATMLSFITTDAKISEEALKKLLKLSVDDSYNMIDVDGDTSTNDMVIVLANGLAGNTTIQPETDGFWKLYEAVHEVNQVLAEKIVEDGEGATKVIEAHVVNAPDMKSARLIARSIVSSNLVKTAVYGEDANWGRIIAAAGYSGAAFDPNKLDLFFESEAGRIKVAENGQGVPFDEEEAKKILSEKKIKIILDMKQGKEAAKAWGCDLTEKYVEINGRYRT</sequence>
<evidence type="ECO:0000256" key="12">
    <source>
        <dbReference type="ARBA" id="ARBA00054976"/>
    </source>
</evidence>
<dbReference type="Pfam" id="PF01960">
    <property type="entry name" value="ArgJ"/>
    <property type="match status" value="1"/>
</dbReference>
<comment type="pathway">
    <text evidence="13">Amino-acid biosynthesis; L-arginine biosynthesis; L-ornithine and N-acetyl-L-glutamate from L-glutamate and N(2)-acetyl-L-ornithine (cyclic): step 1/1.</text>
</comment>
<feature type="chain" id="PRO_5023551701" description="Arginine biosynthesis bifunctional protein ArgJ alpha chain" evidence="13">
    <location>
        <begin position="1"/>
        <end position="179"/>
    </location>
</feature>
<evidence type="ECO:0000256" key="4">
    <source>
        <dbReference type="ARBA" id="ARBA00022571"/>
    </source>
</evidence>
<feature type="site" description="Cleavage; by autolysis" evidence="13">
    <location>
        <begin position="179"/>
        <end position="180"/>
    </location>
</feature>
<evidence type="ECO:0000256" key="13">
    <source>
        <dbReference type="HAMAP-Rule" id="MF_01106"/>
    </source>
</evidence>
<dbReference type="AlphaFoldDB" id="A0A117L2I7"/>
<proteinExistence type="inferred from homology"/>
<dbReference type="EMBL" id="LGFG01000251">
    <property type="protein sequence ID" value="KUK22135.1"/>
    <property type="molecule type" value="Genomic_DNA"/>
</dbReference>
<evidence type="ECO:0000256" key="10">
    <source>
        <dbReference type="ARBA" id="ARBA00048372"/>
    </source>
</evidence>
<keyword evidence="6 13" id="KW-0808">Transferase</keyword>